<feature type="repeat" description="ANK" evidence="3">
    <location>
        <begin position="411"/>
        <end position="443"/>
    </location>
</feature>
<reference evidence="6" key="2">
    <citation type="submission" date="2020-03" db="EMBL/GenBank/DDBJ databases">
        <authorList>
            <person name="Fu F.-F."/>
            <person name="Chen J."/>
        </authorList>
    </citation>
    <scope>NUCLEOTIDE SEQUENCE</scope>
    <source>
        <strain evidence="6">Lc1</strain>
    </source>
</reference>
<evidence type="ECO:0000256" key="3">
    <source>
        <dbReference type="PROSITE-ProRule" id="PRU00023"/>
    </source>
</evidence>
<feature type="repeat" description="ANK" evidence="3">
    <location>
        <begin position="345"/>
        <end position="377"/>
    </location>
</feature>
<evidence type="ECO:0000313" key="7">
    <source>
        <dbReference type="Proteomes" id="UP000613401"/>
    </source>
</evidence>
<evidence type="ECO:0000256" key="2">
    <source>
        <dbReference type="ARBA" id="ARBA00023043"/>
    </source>
</evidence>
<dbReference type="PANTHER" id="PTHR24166:SF48">
    <property type="entry name" value="PROTEIN VAPYRIN"/>
    <property type="match status" value="1"/>
</dbReference>
<accession>A0A8H4FN73</accession>
<name>A0A8H4FN73_COLGL</name>
<dbReference type="Pfam" id="PF00023">
    <property type="entry name" value="Ank"/>
    <property type="match status" value="1"/>
</dbReference>
<feature type="repeat" description="ANK" evidence="3">
    <location>
        <begin position="378"/>
        <end position="410"/>
    </location>
</feature>
<feature type="coiled-coil region" evidence="4">
    <location>
        <begin position="711"/>
        <end position="749"/>
    </location>
</feature>
<keyword evidence="2 3" id="KW-0040">ANK repeat</keyword>
<feature type="region of interest" description="Disordered" evidence="5">
    <location>
        <begin position="1"/>
        <end position="30"/>
    </location>
</feature>
<dbReference type="Pfam" id="PF12796">
    <property type="entry name" value="Ank_2"/>
    <property type="match status" value="5"/>
</dbReference>
<dbReference type="GeneID" id="69013450"/>
<sequence>MWNEGEDRIHGVSVEEDYGEEDYDDEYSGEEYFDHEDYDDKYHGEEDYDAEHTSHSPYNDDAPPWCCHHCAVSLENALICPNHDVPMLPMVILAKSMSSVTRYVTFVSERVTNADNKVVVAIKKNKLDALQRALDDGNRSRLGPYNRMGETPLHLAAKLGRLSCAKRLLAMEIDSHVRDVDGNTALMMAVEYEHLGMVIALWGEIADINESDDHLDALRNAVDYQLFDIVKFMLEHDGKTEGYIFSQLLYRAAKVGNDKIVALLLRKQGVEVDATDEESEDAPLHIASIEGHEKVVQMLLAAGADVHCESSPNTTPLHLAAKAGKVEVCRILIKSGARLDEWNVHGDTPLILALDDGHGAVVKFLLEAGANCNLESSSGLTALHVAASRGLVEVCGNLIKYGASLDARNALGDTPLILAVDQGHSTVVQCLLDAGANCGLASPNGDTALHAAAAGGLVDICRILIGHNGGLVLALLDGVTPLQTAVKKNHLGIANLFLDNSSTEVYAADNKGYTSLHWAAKLGYVDICTTLLNHNASTCIRTKKEHSRRTPLLEAIVDDKPDIVRLLLERGACGADQNDDTADDWEGYPLFLAASLDRVSCLEHLVKYGSINFEFIGLNAIAHAARHGRVAAVKLLLEKGATGVPPTGLKGKWKNLKITPEGEAKAEEALKILRELSNTRANGFPAMGLKDKWKNLKATPAGEADANEKEMTANDREANAHENEVKAFENQLENEMEAFKNELNAYDSEVLETPRDRLNTLATEPPATGLKSKWKNLKANPEGEAKGEANEVLGTLKELSNATQKLRVKGKAFVGFVQTLKRR</sequence>
<feature type="repeat" description="ANK" evidence="3">
    <location>
        <begin position="181"/>
        <end position="213"/>
    </location>
</feature>
<feature type="compositionally biased region" description="Acidic residues" evidence="5">
    <location>
        <begin position="14"/>
        <end position="30"/>
    </location>
</feature>
<dbReference type="PROSITE" id="PS50297">
    <property type="entry name" value="ANK_REP_REGION"/>
    <property type="match status" value="9"/>
</dbReference>
<feature type="repeat" description="ANK" evidence="3">
    <location>
        <begin position="148"/>
        <end position="180"/>
    </location>
</feature>
<evidence type="ECO:0000313" key="6">
    <source>
        <dbReference type="EMBL" id="KAF3808443.1"/>
    </source>
</evidence>
<feature type="repeat" description="ANK" evidence="3">
    <location>
        <begin position="511"/>
        <end position="543"/>
    </location>
</feature>
<dbReference type="RefSeq" id="XP_045267602.1">
    <property type="nucleotide sequence ID" value="XM_045406310.1"/>
</dbReference>
<evidence type="ECO:0000256" key="1">
    <source>
        <dbReference type="ARBA" id="ARBA00022737"/>
    </source>
</evidence>
<keyword evidence="1" id="KW-0677">Repeat</keyword>
<protein>
    <submittedName>
        <fullName evidence="6">Uncharacterized protein</fullName>
    </submittedName>
</protein>
<evidence type="ECO:0000256" key="4">
    <source>
        <dbReference type="SAM" id="Coils"/>
    </source>
</evidence>
<dbReference type="PROSITE" id="PS50088">
    <property type="entry name" value="ANK_REPEAT"/>
    <property type="match status" value="10"/>
</dbReference>
<dbReference type="AlphaFoldDB" id="A0A8H4FN73"/>
<keyword evidence="7" id="KW-1185">Reference proteome</keyword>
<evidence type="ECO:0000256" key="5">
    <source>
        <dbReference type="SAM" id="MobiDB-lite"/>
    </source>
</evidence>
<dbReference type="EMBL" id="WVTB01000019">
    <property type="protein sequence ID" value="KAF3808443.1"/>
    <property type="molecule type" value="Genomic_DNA"/>
</dbReference>
<proteinExistence type="predicted"/>
<feature type="compositionally biased region" description="Basic and acidic residues" evidence="5">
    <location>
        <begin position="1"/>
        <end position="10"/>
    </location>
</feature>
<feature type="repeat" description="ANK" evidence="3">
    <location>
        <begin position="279"/>
        <end position="311"/>
    </location>
</feature>
<dbReference type="SMART" id="SM00248">
    <property type="entry name" value="ANK"/>
    <property type="match status" value="15"/>
</dbReference>
<dbReference type="PANTHER" id="PTHR24166">
    <property type="entry name" value="ROLLING PEBBLES, ISOFORM B"/>
    <property type="match status" value="1"/>
</dbReference>
<dbReference type="Gene3D" id="1.25.40.20">
    <property type="entry name" value="Ankyrin repeat-containing domain"/>
    <property type="match status" value="6"/>
</dbReference>
<dbReference type="InterPro" id="IPR002110">
    <property type="entry name" value="Ankyrin_rpt"/>
</dbReference>
<dbReference type="InterPro" id="IPR050889">
    <property type="entry name" value="Dendritic_Spine_Reg/Scaffold"/>
</dbReference>
<feature type="repeat" description="ANK" evidence="3">
    <location>
        <begin position="444"/>
        <end position="465"/>
    </location>
</feature>
<keyword evidence="4" id="KW-0175">Coiled coil</keyword>
<dbReference type="PRINTS" id="PR01415">
    <property type="entry name" value="ANKYRIN"/>
</dbReference>
<dbReference type="InterPro" id="IPR036770">
    <property type="entry name" value="Ankyrin_rpt-contain_sf"/>
</dbReference>
<dbReference type="Proteomes" id="UP000613401">
    <property type="component" value="Unassembled WGS sequence"/>
</dbReference>
<organism evidence="6 7">
    <name type="scientific">Colletotrichum gloeosporioides</name>
    <name type="common">Anthracnose fungus</name>
    <name type="synonym">Glomerella cingulata</name>
    <dbReference type="NCBI Taxonomy" id="474922"/>
    <lineage>
        <taxon>Eukaryota</taxon>
        <taxon>Fungi</taxon>
        <taxon>Dikarya</taxon>
        <taxon>Ascomycota</taxon>
        <taxon>Pezizomycotina</taxon>
        <taxon>Sordariomycetes</taxon>
        <taxon>Hypocreomycetidae</taxon>
        <taxon>Glomerellales</taxon>
        <taxon>Glomerellaceae</taxon>
        <taxon>Colletotrichum</taxon>
        <taxon>Colletotrichum gloeosporioides species complex</taxon>
    </lineage>
</organism>
<reference evidence="6" key="1">
    <citation type="journal article" date="2020" name="Phytopathology">
        <title>Genome sequence and comparative analysis of Colletotrichum gloeosporioides isolated from Liriodendron leaves.</title>
        <authorList>
            <person name="Fu F.F."/>
            <person name="Hao Z."/>
            <person name="Wang P."/>
            <person name="Lu Y."/>
            <person name="Xue L.J."/>
            <person name="Wei G."/>
            <person name="Tian Y."/>
            <person name="Baishi H."/>
            <person name="Xu H."/>
            <person name="Shi J."/>
            <person name="Cheng T."/>
            <person name="Wang G."/>
            <person name="Yi Y."/>
            <person name="Chen J."/>
        </authorList>
    </citation>
    <scope>NUCLEOTIDE SEQUENCE</scope>
    <source>
        <strain evidence="6">Lc1</strain>
    </source>
</reference>
<feature type="repeat" description="ANK" evidence="3">
    <location>
        <begin position="312"/>
        <end position="344"/>
    </location>
</feature>
<feature type="repeat" description="ANK" evidence="3">
    <location>
        <begin position="547"/>
        <end position="572"/>
    </location>
</feature>
<dbReference type="SUPFAM" id="SSF48403">
    <property type="entry name" value="Ankyrin repeat"/>
    <property type="match status" value="2"/>
</dbReference>
<comment type="caution">
    <text evidence="6">The sequence shown here is derived from an EMBL/GenBank/DDBJ whole genome shotgun (WGS) entry which is preliminary data.</text>
</comment>
<gene>
    <name evidence="6" type="ORF">GCG54_00006301</name>
</gene>